<dbReference type="AlphaFoldDB" id="G8LU89"/>
<dbReference type="EMBL" id="CP003065">
    <property type="protein sequence ID" value="AEV69521.1"/>
    <property type="molecule type" value="Genomic_DNA"/>
</dbReference>
<organism evidence="1 2">
    <name type="scientific">Acetivibrio clariflavus (strain DSM 19732 / NBRC 101661 / EBR45)</name>
    <name type="common">Clostridium clariflavum</name>
    <dbReference type="NCBI Taxonomy" id="720554"/>
    <lineage>
        <taxon>Bacteria</taxon>
        <taxon>Bacillati</taxon>
        <taxon>Bacillota</taxon>
        <taxon>Clostridia</taxon>
        <taxon>Eubacteriales</taxon>
        <taxon>Oscillospiraceae</taxon>
        <taxon>Acetivibrio</taxon>
    </lineage>
</organism>
<protein>
    <recommendedName>
        <fullName evidence="3">YbbR domain-containing protein</fullName>
    </recommendedName>
</protein>
<dbReference type="InterPro" id="IPR053154">
    <property type="entry name" value="c-di-AMP_regulator"/>
</dbReference>
<dbReference type="OrthoDB" id="2111604at2"/>
<reference evidence="2" key="1">
    <citation type="submission" date="2011-12" db="EMBL/GenBank/DDBJ databases">
        <title>Complete sequence of Clostridium clariflavum DSM 19732.</title>
        <authorList>
            <consortium name="US DOE Joint Genome Institute"/>
            <person name="Lucas S."/>
            <person name="Han J."/>
            <person name="Lapidus A."/>
            <person name="Cheng J.-F."/>
            <person name="Goodwin L."/>
            <person name="Pitluck S."/>
            <person name="Peters L."/>
            <person name="Teshima H."/>
            <person name="Detter J.C."/>
            <person name="Han C."/>
            <person name="Tapia R."/>
            <person name="Land M."/>
            <person name="Hauser L."/>
            <person name="Kyrpides N."/>
            <person name="Ivanova N."/>
            <person name="Pagani I."/>
            <person name="Kitzmiller T."/>
            <person name="Lynd L."/>
            <person name="Izquierdo J."/>
            <person name="Woyke T."/>
        </authorList>
    </citation>
    <scope>NUCLEOTIDE SEQUENCE [LARGE SCALE GENOMIC DNA]</scope>
    <source>
        <strain evidence="2">DSM 19732 / NBRC 101661 / EBR45</strain>
    </source>
</reference>
<dbReference type="Gene3D" id="2.170.120.30">
    <property type="match status" value="2"/>
</dbReference>
<proteinExistence type="predicted"/>
<dbReference type="InterPro" id="IPR012505">
    <property type="entry name" value="YbbR"/>
</dbReference>
<dbReference type="PANTHER" id="PTHR37804:SF1">
    <property type="entry name" value="CDAA REGULATORY PROTEIN CDAR"/>
    <property type="match status" value="1"/>
</dbReference>
<dbReference type="Gene3D" id="2.170.120.40">
    <property type="entry name" value="YbbR-like domain"/>
    <property type="match status" value="2"/>
</dbReference>
<keyword evidence="2" id="KW-1185">Reference proteome</keyword>
<gene>
    <name evidence="1" type="ordered locus">Clocl_2982</name>
</gene>
<evidence type="ECO:0008006" key="3">
    <source>
        <dbReference type="Google" id="ProtNLM"/>
    </source>
</evidence>
<dbReference type="STRING" id="720554.Clocl_2982"/>
<reference evidence="1 2" key="2">
    <citation type="journal article" date="2012" name="Stand. Genomic Sci.">
        <title>Complete Genome Sequence of Clostridium clariflavum DSM 19732.</title>
        <authorList>
            <person name="Izquierdo J.A."/>
            <person name="Goodwin L."/>
            <person name="Davenport K.W."/>
            <person name="Teshima H."/>
            <person name="Bruce D."/>
            <person name="Detter C."/>
            <person name="Tapia R."/>
            <person name="Han S."/>
            <person name="Land M."/>
            <person name="Hauser L."/>
            <person name="Jeffries C.D."/>
            <person name="Han J."/>
            <person name="Pitluck S."/>
            <person name="Nolan M."/>
            <person name="Chen A."/>
            <person name="Huntemann M."/>
            <person name="Mavromatis K."/>
            <person name="Mikhailova N."/>
            <person name="Liolios K."/>
            <person name="Woyke T."/>
            <person name="Lynd L.R."/>
        </authorList>
    </citation>
    <scope>NUCLEOTIDE SEQUENCE [LARGE SCALE GENOMIC DNA]</scope>
    <source>
        <strain evidence="2">DSM 19732 / NBRC 101661 / EBR45</strain>
    </source>
</reference>
<dbReference type="RefSeq" id="WP_014256067.1">
    <property type="nucleotide sequence ID" value="NC_016627.1"/>
</dbReference>
<dbReference type="Proteomes" id="UP000005435">
    <property type="component" value="Chromosome"/>
</dbReference>
<evidence type="ECO:0000313" key="2">
    <source>
        <dbReference type="Proteomes" id="UP000005435"/>
    </source>
</evidence>
<dbReference type="PANTHER" id="PTHR37804">
    <property type="entry name" value="CDAA REGULATORY PROTEIN CDAR"/>
    <property type="match status" value="1"/>
</dbReference>
<dbReference type="Pfam" id="PF07949">
    <property type="entry name" value="YbbR"/>
    <property type="match status" value="4"/>
</dbReference>
<evidence type="ECO:0000313" key="1">
    <source>
        <dbReference type="EMBL" id="AEV69521.1"/>
    </source>
</evidence>
<sequence length="404" mass="44757" precursor="true">MSDLLKRDTTVKIMSVLFAVFLWFFVLDSTNPIVSMDFSVPLRIENENVLRSKDIVIKESNFPRNVTVSLKGREEKIKRINSSEIEAVVDLSKVNDASTGFLYVEIYNIPDGVSFESVSPRTVNFKLEKIGENLYPIEVTTVGKAKENYRVVGISITPQTISIEATNSVISSIGKVMAVADITGIKSDTSMKLMCKVYDKVGNEMPEFSDKYSVEARIEVAKEVSVIPVVKGKPAKDYVDGVHKVSPDKVLISGPSNLLDSIDNLKTESIDIEDLDASVTKTANIVLPSGVNLVNSQKAVSVSVEIVPLSVKKYKIKAEDIIMENEEADDSLTYKIVDEEIEIEIKGTMEELDKIVESKLKPSIDVRGLKEGTYKRTLKVVLPSTLKLSQDVEVEVVIERKNEG</sequence>
<dbReference type="HOGENOM" id="CLU_039811_4_0_9"/>
<dbReference type="KEGG" id="ccl:Clocl_2982"/>
<accession>G8LU89</accession>
<dbReference type="eggNOG" id="COG4856">
    <property type="taxonomic scope" value="Bacteria"/>
</dbReference>
<name>G8LU89_ACECE</name>